<keyword evidence="2" id="KW-0472">Membrane</keyword>
<feature type="region of interest" description="Disordered" evidence="1">
    <location>
        <begin position="197"/>
        <end position="220"/>
    </location>
</feature>
<dbReference type="EMBL" id="JAACJL010000016">
    <property type="protein sequence ID" value="KAF4619848.1"/>
    <property type="molecule type" value="Genomic_DNA"/>
</dbReference>
<feature type="transmembrane region" description="Helical" evidence="2">
    <location>
        <begin position="119"/>
        <end position="138"/>
    </location>
</feature>
<evidence type="ECO:0000256" key="1">
    <source>
        <dbReference type="SAM" id="MobiDB-lite"/>
    </source>
</evidence>
<feature type="transmembrane region" description="Helical" evidence="2">
    <location>
        <begin position="12"/>
        <end position="38"/>
    </location>
</feature>
<gene>
    <name evidence="3" type="ORF">D9613_005373</name>
</gene>
<feature type="compositionally biased region" description="Polar residues" evidence="1">
    <location>
        <begin position="197"/>
        <end position="208"/>
    </location>
</feature>
<keyword evidence="4" id="KW-1185">Reference proteome</keyword>
<organism evidence="3 4">
    <name type="scientific">Agrocybe pediades</name>
    <dbReference type="NCBI Taxonomy" id="84607"/>
    <lineage>
        <taxon>Eukaryota</taxon>
        <taxon>Fungi</taxon>
        <taxon>Dikarya</taxon>
        <taxon>Basidiomycota</taxon>
        <taxon>Agaricomycotina</taxon>
        <taxon>Agaricomycetes</taxon>
        <taxon>Agaricomycetidae</taxon>
        <taxon>Agaricales</taxon>
        <taxon>Agaricineae</taxon>
        <taxon>Strophariaceae</taxon>
        <taxon>Agrocybe</taxon>
    </lineage>
</organism>
<keyword evidence="2" id="KW-1133">Transmembrane helix</keyword>
<accession>A0A8H4QZW2</accession>
<evidence type="ECO:0000313" key="4">
    <source>
        <dbReference type="Proteomes" id="UP000521872"/>
    </source>
</evidence>
<dbReference type="Proteomes" id="UP000521872">
    <property type="component" value="Unassembled WGS sequence"/>
</dbReference>
<sequence>MSQMYNALQEKLWLISPSSFLCFLKAQTYNAIIVGIALSKTAYIAPKVGLPLRGCVNKPLDSSKNMPPWICVMVVTAACYQSWVFTRKQQAAAAVRGEEEESRHRFRSSPLMAVLIRDGAAYSILTTVFTMVGVLFAISKPQLLGIARPIQVGCYAFFGCRLIINVREAAHLDDIRRDSFSMRGLDFGRTVTTVSLNQGSRETPSTTGDLRHIGSSRSVS</sequence>
<reference evidence="3 4" key="1">
    <citation type="submission" date="2019-12" db="EMBL/GenBank/DDBJ databases">
        <authorList>
            <person name="Floudas D."/>
            <person name="Bentzer J."/>
            <person name="Ahren D."/>
            <person name="Johansson T."/>
            <person name="Persson P."/>
            <person name="Tunlid A."/>
        </authorList>
    </citation>
    <scope>NUCLEOTIDE SEQUENCE [LARGE SCALE GENOMIC DNA]</scope>
    <source>
        <strain evidence="3 4">CBS 102.39</strain>
    </source>
</reference>
<comment type="caution">
    <text evidence="3">The sequence shown here is derived from an EMBL/GenBank/DDBJ whole genome shotgun (WGS) entry which is preliminary data.</text>
</comment>
<protein>
    <submittedName>
        <fullName evidence="3">Uncharacterized protein</fullName>
    </submittedName>
</protein>
<dbReference type="AlphaFoldDB" id="A0A8H4QZW2"/>
<keyword evidence="2" id="KW-0812">Transmembrane</keyword>
<name>A0A8H4QZW2_9AGAR</name>
<evidence type="ECO:0000313" key="3">
    <source>
        <dbReference type="EMBL" id="KAF4619848.1"/>
    </source>
</evidence>
<evidence type="ECO:0000256" key="2">
    <source>
        <dbReference type="SAM" id="Phobius"/>
    </source>
</evidence>
<proteinExistence type="predicted"/>